<dbReference type="PATRIC" id="fig|1440762.4.peg.2903"/>
<sequence length="66" mass="7938">MSTIRRPNEPDISPNLTPRSQLSLEEMNAIAEAEYRHVDYDRHPLRVEGLEHYLDRYDASERFHIW</sequence>
<evidence type="ECO:0000313" key="2">
    <source>
        <dbReference type="EMBL" id="KLD62428.1"/>
    </source>
</evidence>
<name>A0A0G9GYN1_9GAMM</name>
<dbReference type="AlphaFoldDB" id="A0A0G9GYN1"/>
<evidence type="ECO:0000256" key="1">
    <source>
        <dbReference type="SAM" id="MobiDB-lite"/>
    </source>
</evidence>
<organism evidence="2 3">
    <name type="scientific">Dyella japonica DSM 16301</name>
    <dbReference type="NCBI Taxonomy" id="1440762"/>
    <lineage>
        <taxon>Bacteria</taxon>
        <taxon>Pseudomonadati</taxon>
        <taxon>Pseudomonadota</taxon>
        <taxon>Gammaproteobacteria</taxon>
        <taxon>Lysobacterales</taxon>
        <taxon>Rhodanobacteraceae</taxon>
        <taxon>Dyella</taxon>
    </lineage>
</organism>
<evidence type="ECO:0000313" key="3">
    <source>
        <dbReference type="Proteomes" id="UP000035481"/>
    </source>
</evidence>
<dbReference type="EMBL" id="JPLA01000045">
    <property type="protein sequence ID" value="KLD62428.1"/>
    <property type="molecule type" value="Genomic_DNA"/>
</dbReference>
<reference evidence="2 3" key="1">
    <citation type="journal article" date="2015" name="Antonie Van Leeuwenhoek">
        <title>A phylogenomic and molecular marker based taxonomic framework for the order Xanthomonadales: proposal to transfer the families Algiphilaceae and Solimonadaceae to the order Nevskiales ord. nov. and to create a new family within the order Xanthomonadales, the family Rhodanobacteraceae fam. nov., containing the genus Rhodanobacter and its closest relatives.</title>
        <authorList>
            <person name="Naushad S."/>
            <person name="Adeolu M."/>
            <person name="Wong S."/>
            <person name="Sohail M."/>
            <person name="Schellhorn H.E."/>
            <person name="Gupta R.S."/>
        </authorList>
    </citation>
    <scope>NUCLEOTIDE SEQUENCE [LARGE SCALE GENOMIC DNA]</scope>
    <source>
        <strain evidence="2 3">DSM 16301</strain>
    </source>
</reference>
<proteinExistence type="predicted"/>
<gene>
    <name evidence="2" type="ORF">Y882_15895</name>
</gene>
<dbReference type="Proteomes" id="UP000035481">
    <property type="component" value="Unassembled WGS sequence"/>
</dbReference>
<protein>
    <submittedName>
        <fullName evidence="2">Uncharacterized protein</fullName>
    </submittedName>
</protein>
<dbReference type="OrthoDB" id="5957048at2"/>
<accession>A0A0G9GYN1</accession>
<dbReference type="RefSeq" id="WP_046972873.1">
    <property type="nucleotide sequence ID" value="NZ_JPLA01000045.1"/>
</dbReference>
<comment type="caution">
    <text evidence="2">The sequence shown here is derived from an EMBL/GenBank/DDBJ whole genome shotgun (WGS) entry which is preliminary data.</text>
</comment>
<feature type="region of interest" description="Disordered" evidence="1">
    <location>
        <begin position="1"/>
        <end position="20"/>
    </location>
</feature>